<name>A0ABT6LGR6_9ACTN</name>
<evidence type="ECO:0008006" key="3">
    <source>
        <dbReference type="Google" id="ProtNLM"/>
    </source>
</evidence>
<dbReference type="Pfam" id="PF12900">
    <property type="entry name" value="Pyridox_ox_2"/>
    <property type="match status" value="1"/>
</dbReference>
<protein>
    <recommendedName>
        <fullName evidence="3">Lpp-LpqN domain-containing protein</fullName>
    </recommendedName>
</protein>
<proteinExistence type="predicted"/>
<dbReference type="EMBL" id="JARXVH010000003">
    <property type="protein sequence ID" value="MDH6214984.1"/>
    <property type="molecule type" value="Genomic_DNA"/>
</dbReference>
<reference evidence="1 2" key="1">
    <citation type="submission" date="2023-04" db="EMBL/GenBank/DDBJ databases">
        <title>Forest soil microbial communities from Buena Vista Peninsula, Colon Province, Panama.</title>
        <authorList>
            <person name="Bouskill N."/>
        </authorList>
    </citation>
    <scope>NUCLEOTIDE SEQUENCE [LARGE SCALE GENOMIC DNA]</scope>
    <source>
        <strain evidence="1 2">GGS1</strain>
    </source>
</reference>
<evidence type="ECO:0000313" key="1">
    <source>
        <dbReference type="EMBL" id="MDH6214984.1"/>
    </source>
</evidence>
<gene>
    <name evidence="1" type="ORF">M2283_002267</name>
</gene>
<accession>A0ABT6LGR6</accession>
<evidence type="ECO:0000313" key="2">
    <source>
        <dbReference type="Proteomes" id="UP001160499"/>
    </source>
</evidence>
<dbReference type="Proteomes" id="UP001160499">
    <property type="component" value="Unassembled WGS sequence"/>
</dbReference>
<comment type="caution">
    <text evidence="1">The sequence shown here is derived from an EMBL/GenBank/DDBJ whole genome shotgun (WGS) entry which is preliminary data.</text>
</comment>
<keyword evidence="2" id="KW-1185">Reference proteome</keyword>
<dbReference type="InterPro" id="IPR012349">
    <property type="entry name" value="Split_barrel_FMN-bd"/>
</dbReference>
<organism evidence="1 2">
    <name type="scientific">Streptomyces pseudovenezuelae</name>
    <dbReference type="NCBI Taxonomy" id="67350"/>
    <lineage>
        <taxon>Bacteria</taxon>
        <taxon>Bacillati</taxon>
        <taxon>Actinomycetota</taxon>
        <taxon>Actinomycetes</taxon>
        <taxon>Kitasatosporales</taxon>
        <taxon>Streptomycetaceae</taxon>
        <taxon>Streptomyces</taxon>
        <taxon>Streptomyces aurantiacus group</taxon>
    </lineage>
</organism>
<dbReference type="InterPro" id="IPR024747">
    <property type="entry name" value="Pyridox_Oxase-rel"/>
</dbReference>
<sequence>MSLLSRFPRPHCERMPSDAPTDVLSAEKLAVELLARTDYGRIATSMRALPFLAFARHIVENGRVLLRLPRSCGYDRACAGAVVAYGSDNLSFARPGESLWTVQVVGACKAYEPTDAETERFGPAPRLVDGEPYEPVYLSVEPQFGTVHSTGGGLERHFDHTL</sequence>
<dbReference type="Gene3D" id="2.30.110.10">
    <property type="entry name" value="Electron Transport, Fmn-binding Protein, Chain A"/>
    <property type="match status" value="1"/>
</dbReference>